<reference evidence="1" key="1">
    <citation type="submission" date="2022-08" db="UniProtKB">
        <authorList>
            <consortium name="EnsemblMetazoa"/>
        </authorList>
    </citation>
    <scope>IDENTIFICATION</scope>
    <source>
        <strain evidence="1">05x7-T-G4-1.051#20</strain>
    </source>
</reference>
<name>A0A8W8M8F2_MAGGI</name>
<proteinExistence type="predicted"/>
<evidence type="ECO:0000313" key="2">
    <source>
        <dbReference type="Proteomes" id="UP000005408"/>
    </source>
</evidence>
<sequence length="119" mass="13513">MDATYLCSYINGTICCPGFIWDYDLKTCTICKEGSAEIDCRDKCFFPFNELNCQSACNCTEKDCDHVKGCKRKSKENPHESHIRIEINRTNTTIEQSTVRKKISNGNYPVCLSVCVSVH</sequence>
<dbReference type="Proteomes" id="UP000005408">
    <property type="component" value="Unassembled WGS sequence"/>
</dbReference>
<dbReference type="EnsemblMetazoa" id="G31524.1">
    <property type="protein sequence ID" value="G31524.1:cds"/>
    <property type="gene ID" value="G31524"/>
</dbReference>
<evidence type="ECO:0000313" key="1">
    <source>
        <dbReference type="EnsemblMetazoa" id="G31524.1:cds"/>
    </source>
</evidence>
<dbReference type="AlphaFoldDB" id="A0A8W8M8F2"/>
<organism evidence="1 2">
    <name type="scientific">Magallana gigas</name>
    <name type="common">Pacific oyster</name>
    <name type="synonym">Crassostrea gigas</name>
    <dbReference type="NCBI Taxonomy" id="29159"/>
    <lineage>
        <taxon>Eukaryota</taxon>
        <taxon>Metazoa</taxon>
        <taxon>Spiralia</taxon>
        <taxon>Lophotrochozoa</taxon>
        <taxon>Mollusca</taxon>
        <taxon>Bivalvia</taxon>
        <taxon>Autobranchia</taxon>
        <taxon>Pteriomorphia</taxon>
        <taxon>Ostreida</taxon>
        <taxon>Ostreoidea</taxon>
        <taxon>Ostreidae</taxon>
        <taxon>Magallana</taxon>
    </lineage>
</organism>
<protein>
    <submittedName>
        <fullName evidence="1">Uncharacterized protein</fullName>
    </submittedName>
</protein>
<accession>A0A8W8M8F2</accession>
<keyword evidence="2" id="KW-1185">Reference proteome</keyword>